<dbReference type="Gene3D" id="3.40.720.10">
    <property type="entry name" value="Alkaline Phosphatase, subunit A"/>
    <property type="match status" value="1"/>
</dbReference>
<dbReference type="STRING" id="1075417.SAMN05421823_10495"/>
<keyword evidence="2" id="KW-1185">Reference proteome</keyword>
<name>A0A1G9GFZ9_9BACT</name>
<dbReference type="InterPro" id="IPR017850">
    <property type="entry name" value="Alkaline_phosphatase_core_sf"/>
</dbReference>
<reference evidence="1 2" key="1">
    <citation type="submission" date="2016-10" db="EMBL/GenBank/DDBJ databases">
        <authorList>
            <person name="de Groot N.N."/>
        </authorList>
    </citation>
    <scope>NUCLEOTIDE SEQUENCE [LARGE SCALE GENOMIC DNA]</scope>
    <source>
        <strain evidence="1 2">DSM 25186</strain>
    </source>
</reference>
<dbReference type="Pfam" id="PF01663">
    <property type="entry name" value="Phosphodiest"/>
    <property type="match status" value="1"/>
</dbReference>
<dbReference type="RefSeq" id="WP_089681908.1">
    <property type="nucleotide sequence ID" value="NZ_FNFO01000004.1"/>
</dbReference>
<dbReference type="GO" id="GO:0016787">
    <property type="term" value="F:hydrolase activity"/>
    <property type="evidence" value="ECO:0007669"/>
    <property type="project" value="UniProtKB-ARBA"/>
</dbReference>
<sequence>MKKTVVLNVVGLTPGLIGEHTPFLKQWREQGKEVSVGPVLPAVTCSTQATYLTGKWPSEHGIVANGWYFRDECEIKLWRQSNKLVEAPKVWDHARERNPEFTCANLFWWYNMYSTVDYSVTPRPMYPADGRKLPDCYTQPMELRDRLQQELGQFPLFKFWGPNTSIECSEWIAESAKRVEEWHAPTLTLIYLPHLDYNMQRHGLDWTRITPDLKEIDRVCADLIQFYEARGAQCIVLSEYGITTVSRPIHINRLLREHKYITVKVEQGLEQLDAGASRAFAMADHQLAHVYVNNPADLPAVRALLEKTEGIELVLDEAGKKKYHLDHARAGELVAVADKDSWFTYYYWLDDAKAPDYARTVDIHRKPGYDPVEMVPDPAIRNLMLTVGSKLLRRKLGFRVLMDVTPLDATLIHGSHGRLEEAREHRPLLISPRKDLLTQDHVEPTSVHDLMLAHLFE</sequence>
<dbReference type="Proteomes" id="UP000198510">
    <property type="component" value="Unassembled WGS sequence"/>
</dbReference>
<dbReference type="PANTHER" id="PTHR10151:SF120">
    <property type="entry name" value="BIS(5'-ADENOSYL)-TRIPHOSPHATASE"/>
    <property type="match status" value="1"/>
</dbReference>
<organism evidence="1 2">
    <name type="scientific">Catalinimonas alkaloidigena</name>
    <dbReference type="NCBI Taxonomy" id="1075417"/>
    <lineage>
        <taxon>Bacteria</taxon>
        <taxon>Pseudomonadati</taxon>
        <taxon>Bacteroidota</taxon>
        <taxon>Cytophagia</taxon>
        <taxon>Cytophagales</taxon>
        <taxon>Catalimonadaceae</taxon>
        <taxon>Catalinimonas</taxon>
    </lineage>
</organism>
<protein>
    <submittedName>
        <fullName evidence="1">Predicted pyrophosphatase or phosphodiesterase, AlkP superfamily</fullName>
    </submittedName>
</protein>
<evidence type="ECO:0000313" key="2">
    <source>
        <dbReference type="Proteomes" id="UP000198510"/>
    </source>
</evidence>
<gene>
    <name evidence="1" type="ORF">SAMN05421823_10495</name>
</gene>
<accession>A0A1G9GFZ9</accession>
<evidence type="ECO:0000313" key="1">
    <source>
        <dbReference type="EMBL" id="SDK99584.1"/>
    </source>
</evidence>
<dbReference type="InterPro" id="IPR002591">
    <property type="entry name" value="Phosphodiest/P_Trfase"/>
</dbReference>
<dbReference type="OrthoDB" id="9771966at2"/>
<dbReference type="AlphaFoldDB" id="A0A1G9GFZ9"/>
<dbReference type="EMBL" id="FNFO01000004">
    <property type="protein sequence ID" value="SDK99584.1"/>
    <property type="molecule type" value="Genomic_DNA"/>
</dbReference>
<proteinExistence type="predicted"/>
<dbReference type="PANTHER" id="PTHR10151">
    <property type="entry name" value="ECTONUCLEOTIDE PYROPHOSPHATASE/PHOSPHODIESTERASE"/>
    <property type="match status" value="1"/>
</dbReference>
<dbReference type="SUPFAM" id="SSF53649">
    <property type="entry name" value="Alkaline phosphatase-like"/>
    <property type="match status" value="1"/>
</dbReference>